<dbReference type="EMBL" id="AQGS01000443">
    <property type="protein sequence ID" value="EPS39799.1"/>
    <property type="molecule type" value="Genomic_DNA"/>
</dbReference>
<gene>
    <name evidence="1" type="ORF">H072_6385</name>
</gene>
<name>S8AA64_DACHA</name>
<dbReference type="Proteomes" id="UP000015100">
    <property type="component" value="Unassembled WGS sequence"/>
</dbReference>
<keyword evidence="2" id="KW-1185">Reference proteome</keyword>
<dbReference type="AlphaFoldDB" id="S8AA64"/>
<reference evidence="2" key="2">
    <citation type="submission" date="2013-04" db="EMBL/GenBank/DDBJ databases">
        <title>Genomic mechanisms accounting for the adaptation to parasitism in nematode-trapping fungi.</title>
        <authorList>
            <person name="Ahren D.G."/>
        </authorList>
    </citation>
    <scope>NUCLEOTIDE SEQUENCE [LARGE SCALE GENOMIC DNA]</scope>
    <source>
        <strain evidence="2">CBS 200.50</strain>
    </source>
</reference>
<accession>S8AA64</accession>
<comment type="caution">
    <text evidence="1">The sequence shown here is derived from an EMBL/GenBank/DDBJ whole genome shotgun (WGS) entry which is preliminary data.</text>
</comment>
<evidence type="ECO:0000313" key="1">
    <source>
        <dbReference type="EMBL" id="EPS39799.1"/>
    </source>
</evidence>
<proteinExistence type="predicted"/>
<organism evidence="1 2">
    <name type="scientific">Dactylellina haptotyla (strain CBS 200.50)</name>
    <name type="common">Nematode-trapping fungus</name>
    <name type="synonym">Monacrosporium haptotylum</name>
    <dbReference type="NCBI Taxonomy" id="1284197"/>
    <lineage>
        <taxon>Eukaryota</taxon>
        <taxon>Fungi</taxon>
        <taxon>Dikarya</taxon>
        <taxon>Ascomycota</taxon>
        <taxon>Pezizomycotina</taxon>
        <taxon>Orbiliomycetes</taxon>
        <taxon>Orbiliales</taxon>
        <taxon>Orbiliaceae</taxon>
        <taxon>Dactylellina</taxon>
    </lineage>
</organism>
<dbReference type="HOGENOM" id="CLU_877231_0_0_1"/>
<sequence length="317" mass="35979">MTGIDPAVPTEDSPSNGLILVSSPISEVTSRLQALQLDRLPIFEFSRRLPDIIAKYRQQRMYVSYGSGSSNFLETTVLSPTSLIQPFGFLDWLSEEADTPMPSADEYLTRAPVVDVFERQVESIPFGDIQKLTPKNNKELHTRHADFLTFPLRKVIQSPVLQFENGQIINNMENLAALRLLQSIVYRFSNNLMSREDIRITVYFIFENNLDSIVQCILEQQDESAKAFGQALLRETFSQKIYIRLSKLIFQLKTGLLLSVASEILQSWGPDPEVVDVILENIPETDWAVLLRRYKSGANKENNGGIAQRHAEKKSNL</sequence>
<reference evidence="1 2" key="1">
    <citation type="journal article" date="2013" name="PLoS Genet.">
        <title>Genomic mechanisms accounting for the adaptation to parasitism in nematode-trapping fungi.</title>
        <authorList>
            <person name="Meerupati T."/>
            <person name="Andersson K.M."/>
            <person name="Friman E."/>
            <person name="Kumar D."/>
            <person name="Tunlid A."/>
            <person name="Ahren D."/>
        </authorList>
    </citation>
    <scope>NUCLEOTIDE SEQUENCE [LARGE SCALE GENOMIC DNA]</scope>
    <source>
        <strain evidence="1 2">CBS 200.50</strain>
    </source>
</reference>
<protein>
    <submittedName>
        <fullName evidence="1">Uncharacterized protein</fullName>
    </submittedName>
</protein>
<evidence type="ECO:0000313" key="2">
    <source>
        <dbReference type="Proteomes" id="UP000015100"/>
    </source>
</evidence>